<dbReference type="Proteomes" id="UP000290273">
    <property type="component" value="Unassembled WGS sequence"/>
</dbReference>
<sequence>MYVLKKDGTKEKFDTSKLKNSIINASNEININLNESDLNLLIKCIINVLLSINEEIISSYAVFGVTTDCLKKNGFKEVAKRYVNYCVLL</sequence>
<gene>
    <name evidence="5" type="ORF">DP131_03770</name>
</gene>
<evidence type="ECO:0000256" key="3">
    <source>
        <dbReference type="PROSITE-ProRule" id="PRU00492"/>
    </source>
</evidence>
<keyword evidence="2 3" id="KW-0067">ATP-binding</keyword>
<accession>A0ABY0ERC5</accession>
<protein>
    <recommendedName>
        <fullName evidence="4">ATP-cone domain-containing protein</fullName>
    </recommendedName>
</protein>
<keyword evidence="1 3" id="KW-0547">Nucleotide-binding</keyword>
<dbReference type="PROSITE" id="PS51161">
    <property type="entry name" value="ATP_CONE"/>
    <property type="match status" value="1"/>
</dbReference>
<proteinExistence type="predicted"/>
<organism evidence="5 6">
    <name type="scientific">Clostridium tetani</name>
    <dbReference type="NCBI Taxonomy" id="1513"/>
    <lineage>
        <taxon>Bacteria</taxon>
        <taxon>Bacillati</taxon>
        <taxon>Bacillota</taxon>
        <taxon>Clostridia</taxon>
        <taxon>Eubacteriales</taxon>
        <taxon>Clostridiaceae</taxon>
        <taxon>Clostridium</taxon>
    </lineage>
</organism>
<dbReference type="Pfam" id="PF03477">
    <property type="entry name" value="ATP-cone"/>
    <property type="match status" value="1"/>
</dbReference>
<feature type="domain" description="ATP-cone" evidence="4">
    <location>
        <begin position="1"/>
        <end position="89"/>
    </location>
</feature>
<evidence type="ECO:0000256" key="1">
    <source>
        <dbReference type="ARBA" id="ARBA00022741"/>
    </source>
</evidence>
<evidence type="ECO:0000313" key="5">
    <source>
        <dbReference type="EMBL" id="RXI57756.1"/>
    </source>
</evidence>
<evidence type="ECO:0000313" key="6">
    <source>
        <dbReference type="Proteomes" id="UP000290273"/>
    </source>
</evidence>
<dbReference type="EMBL" id="QMAU01000019">
    <property type="protein sequence ID" value="RXI57756.1"/>
    <property type="molecule type" value="Genomic_DNA"/>
</dbReference>
<comment type="caution">
    <text evidence="5">The sequence shown here is derived from an EMBL/GenBank/DDBJ whole genome shotgun (WGS) entry which is preliminary data.</text>
</comment>
<name>A0ABY0ERC5_CLOTA</name>
<evidence type="ECO:0000259" key="4">
    <source>
        <dbReference type="PROSITE" id="PS51161"/>
    </source>
</evidence>
<reference evidence="5 6" key="1">
    <citation type="submission" date="2018-06" db="EMBL/GenBank/DDBJ databases">
        <title>Genome conservation of Clostridium tetani.</title>
        <authorList>
            <person name="Bruggemann H."/>
            <person name="Popoff M.R."/>
        </authorList>
    </citation>
    <scope>NUCLEOTIDE SEQUENCE [LARGE SCALE GENOMIC DNA]</scope>
    <source>
        <strain evidence="5 6">63.05</strain>
    </source>
</reference>
<dbReference type="RefSeq" id="WP_023439530.1">
    <property type="nucleotide sequence ID" value="NZ_CASHSW010000029.1"/>
</dbReference>
<dbReference type="InterPro" id="IPR005144">
    <property type="entry name" value="ATP-cone_dom"/>
</dbReference>
<evidence type="ECO:0000256" key="2">
    <source>
        <dbReference type="ARBA" id="ARBA00022840"/>
    </source>
</evidence>